<evidence type="ECO:0000259" key="3">
    <source>
        <dbReference type="PROSITE" id="PS50930"/>
    </source>
</evidence>
<evidence type="ECO:0000313" key="4">
    <source>
        <dbReference type="EMBL" id="MBO0948813.1"/>
    </source>
</evidence>
<dbReference type="InterPro" id="IPR011006">
    <property type="entry name" value="CheY-like_superfamily"/>
</dbReference>
<dbReference type="Gene3D" id="3.40.50.2300">
    <property type="match status" value="1"/>
</dbReference>
<keyword evidence="5" id="KW-1185">Reference proteome</keyword>
<keyword evidence="1" id="KW-0597">Phosphoprotein</keyword>
<dbReference type="Pfam" id="PF04397">
    <property type="entry name" value="LytTR"/>
    <property type="match status" value="1"/>
</dbReference>
<name>A0ABS3JFP4_9BACT</name>
<dbReference type="PANTHER" id="PTHR37299">
    <property type="entry name" value="TRANSCRIPTIONAL REGULATOR-RELATED"/>
    <property type="match status" value="1"/>
</dbReference>
<dbReference type="PROSITE" id="PS50110">
    <property type="entry name" value="RESPONSE_REGULATORY"/>
    <property type="match status" value="1"/>
</dbReference>
<proteinExistence type="predicted"/>
<sequence>MSKPISCYLLDDELPAHVVLSKFISRVPYLELLGQNVDPFEGLEEVQTLKPDVLFLDVEMPDLSGMAFLKSLPHPHPVVVMVTASPQYAADTYNFESVTHYLLKPVGFDKFLEAINRVTKRLGYTPDGSAAPDLGAPAQPVAPPAPVVDPRENVPYFLVKEDKKLIRVAPEDIVFVEGMKDYLKLHLTSRLLVTHMTMSKLEEMLPASQFLRINRSYIVRRQAIDEIDGNQITTVDGKKIPIGVTYREAVMNELKKNMI</sequence>
<dbReference type="InterPro" id="IPR046947">
    <property type="entry name" value="LytR-like"/>
</dbReference>
<comment type="caution">
    <text evidence="4">The sequence shown here is derived from an EMBL/GenBank/DDBJ whole genome shotgun (WGS) entry which is preliminary data.</text>
</comment>
<protein>
    <submittedName>
        <fullName evidence="4">Response regulator transcription factor</fullName>
    </submittedName>
</protein>
<dbReference type="RefSeq" id="WP_207328761.1">
    <property type="nucleotide sequence ID" value="NZ_JAFMYW010000002.1"/>
</dbReference>
<dbReference type="Gene3D" id="2.40.50.1020">
    <property type="entry name" value="LytTr DNA-binding domain"/>
    <property type="match status" value="1"/>
</dbReference>
<feature type="domain" description="Response regulatory" evidence="2">
    <location>
        <begin position="6"/>
        <end position="119"/>
    </location>
</feature>
<evidence type="ECO:0000259" key="2">
    <source>
        <dbReference type="PROSITE" id="PS50110"/>
    </source>
</evidence>
<feature type="modified residue" description="4-aspartylphosphate" evidence="1">
    <location>
        <position position="57"/>
    </location>
</feature>
<evidence type="ECO:0000313" key="5">
    <source>
        <dbReference type="Proteomes" id="UP000664628"/>
    </source>
</evidence>
<dbReference type="SMART" id="SM00448">
    <property type="entry name" value="REC"/>
    <property type="match status" value="1"/>
</dbReference>
<dbReference type="InterPro" id="IPR001789">
    <property type="entry name" value="Sig_transdc_resp-reg_receiver"/>
</dbReference>
<reference evidence="4 5" key="1">
    <citation type="submission" date="2021-03" db="EMBL/GenBank/DDBJ databases">
        <title>Fibrella sp. HMF5405 genome sequencing and assembly.</title>
        <authorList>
            <person name="Kang H."/>
            <person name="Kim H."/>
            <person name="Bae S."/>
            <person name="Joh K."/>
        </authorList>
    </citation>
    <scope>NUCLEOTIDE SEQUENCE [LARGE SCALE GENOMIC DNA]</scope>
    <source>
        <strain evidence="4 5">HMF5405</strain>
    </source>
</reference>
<dbReference type="PANTHER" id="PTHR37299:SF1">
    <property type="entry name" value="STAGE 0 SPORULATION PROTEIN A HOMOLOG"/>
    <property type="match status" value="1"/>
</dbReference>
<feature type="domain" description="HTH LytTR-type" evidence="3">
    <location>
        <begin position="157"/>
        <end position="256"/>
    </location>
</feature>
<dbReference type="InterPro" id="IPR007492">
    <property type="entry name" value="LytTR_DNA-bd_dom"/>
</dbReference>
<accession>A0ABS3JFP4</accession>
<dbReference type="Pfam" id="PF00072">
    <property type="entry name" value="Response_reg"/>
    <property type="match status" value="1"/>
</dbReference>
<dbReference type="EMBL" id="JAFMYW010000002">
    <property type="protein sequence ID" value="MBO0948813.1"/>
    <property type="molecule type" value="Genomic_DNA"/>
</dbReference>
<dbReference type="SMART" id="SM00850">
    <property type="entry name" value="LytTR"/>
    <property type="match status" value="1"/>
</dbReference>
<organism evidence="4 5">
    <name type="scientific">Fibrella forsythiae</name>
    <dbReference type="NCBI Taxonomy" id="2817061"/>
    <lineage>
        <taxon>Bacteria</taxon>
        <taxon>Pseudomonadati</taxon>
        <taxon>Bacteroidota</taxon>
        <taxon>Cytophagia</taxon>
        <taxon>Cytophagales</taxon>
        <taxon>Spirosomataceae</taxon>
        <taxon>Fibrella</taxon>
    </lineage>
</organism>
<dbReference type="PROSITE" id="PS50930">
    <property type="entry name" value="HTH_LYTTR"/>
    <property type="match status" value="1"/>
</dbReference>
<dbReference type="Proteomes" id="UP000664628">
    <property type="component" value="Unassembled WGS sequence"/>
</dbReference>
<gene>
    <name evidence="4" type="ORF">J2I46_09490</name>
</gene>
<dbReference type="SUPFAM" id="SSF52172">
    <property type="entry name" value="CheY-like"/>
    <property type="match status" value="1"/>
</dbReference>
<evidence type="ECO:0000256" key="1">
    <source>
        <dbReference type="PROSITE-ProRule" id="PRU00169"/>
    </source>
</evidence>